<dbReference type="InterPro" id="IPR000859">
    <property type="entry name" value="CUB_dom"/>
</dbReference>
<accession>A0A6P7FLM7</accession>
<feature type="signal peptide" evidence="3">
    <location>
        <begin position="1"/>
        <end position="21"/>
    </location>
</feature>
<keyword evidence="6" id="KW-1185">Reference proteome</keyword>
<dbReference type="EnsemblMetazoa" id="XM_028281140.2">
    <property type="protein sequence ID" value="XP_028136941.1"/>
    <property type="gene ID" value="LOC114331543"/>
</dbReference>
<dbReference type="Proteomes" id="UP001652700">
    <property type="component" value="Unplaced"/>
</dbReference>
<sequence>MHSSLLTLLIFLTILENIVFGSKIISENEISENGEYFETNLNRPYNNSKRNGKFFGVGLVRFANNPCTSGSMVIGTCLRRRQCNDLAGTPSGTCANGIGVCCILSRTCGGTSALNATYFTNSNYPAPVTATTRCTMTINRATADTCQLRIDFLGFILAQPDATGNCATDAFFVTGGAGLVPIICGDNTGQHIYVDFNGNNSIILTVTIAASNVGRTWSFLITQIACGCPTRAPSGCLQFFNTTTGTVNSFNYGVGSNVIDPTTALPGTRQLVNQNYGVCVNMLPGFCSIQWAANGFIVSGIPGQGFDALTNGQCLTDFIIIPNPSYPNGTLVNTDRFCGTSFNTVQSSLKPFVMYVVTNAAEAADGDVANTGFSLSFTQLACPNTLF</sequence>
<dbReference type="OrthoDB" id="6337346at2759"/>
<reference evidence="7" key="1">
    <citation type="submission" date="2025-04" db="UniProtKB">
        <authorList>
            <consortium name="RefSeq"/>
        </authorList>
    </citation>
    <scope>IDENTIFICATION</scope>
    <source>
        <tissue evidence="7">Whole insect</tissue>
    </source>
</reference>
<keyword evidence="3" id="KW-0732">Signal</keyword>
<dbReference type="AlphaFoldDB" id="A0A6P7FLM7"/>
<name>A0A6P7FLM7_DIAVI</name>
<dbReference type="PROSITE" id="PS01180">
    <property type="entry name" value="CUB"/>
    <property type="match status" value="1"/>
</dbReference>
<evidence type="ECO:0000313" key="6">
    <source>
        <dbReference type="Proteomes" id="UP001652700"/>
    </source>
</evidence>
<evidence type="ECO:0000259" key="4">
    <source>
        <dbReference type="PROSITE" id="PS01180"/>
    </source>
</evidence>
<proteinExistence type="predicted"/>
<feature type="domain" description="CUB" evidence="4">
    <location>
        <begin position="108"/>
        <end position="226"/>
    </location>
</feature>
<evidence type="ECO:0000313" key="5">
    <source>
        <dbReference type="EnsemblMetazoa" id="XP_028136941.1"/>
    </source>
</evidence>
<reference evidence="5" key="2">
    <citation type="submission" date="2025-05" db="UniProtKB">
        <authorList>
            <consortium name="EnsemblMetazoa"/>
        </authorList>
    </citation>
    <scope>IDENTIFICATION</scope>
</reference>
<evidence type="ECO:0000256" key="3">
    <source>
        <dbReference type="SAM" id="SignalP"/>
    </source>
</evidence>
<dbReference type="PANTHER" id="PTHR33236">
    <property type="entry name" value="INTRAFLAGELLAR TRANSPORT PROTEIN 122 FAMILY PROTEIN-RELATED"/>
    <property type="match status" value="1"/>
</dbReference>
<evidence type="ECO:0000256" key="1">
    <source>
        <dbReference type="ARBA" id="ARBA00023157"/>
    </source>
</evidence>
<dbReference type="KEGG" id="dvv:114331543"/>
<dbReference type="GeneID" id="114331543"/>
<dbReference type="InterPro" id="IPR035914">
    <property type="entry name" value="Sperma_CUB_dom_sf"/>
</dbReference>
<dbReference type="InterPro" id="IPR058698">
    <property type="entry name" value="CUB_metazoa"/>
</dbReference>
<organism evidence="7">
    <name type="scientific">Diabrotica virgifera virgifera</name>
    <name type="common">western corn rootworm</name>
    <dbReference type="NCBI Taxonomy" id="50390"/>
    <lineage>
        <taxon>Eukaryota</taxon>
        <taxon>Metazoa</taxon>
        <taxon>Ecdysozoa</taxon>
        <taxon>Arthropoda</taxon>
        <taxon>Hexapoda</taxon>
        <taxon>Insecta</taxon>
        <taxon>Pterygota</taxon>
        <taxon>Neoptera</taxon>
        <taxon>Endopterygota</taxon>
        <taxon>Coleoptera</taxon>
        <taxon>Polyphaga</taxon>
        <taxon>Cucujiformia</taxon>
        <taxon>Chrysomeloidea</taxon>
        <taxon>Chrysomelidae</taxon>
        <taxon>Galerucinae</taxon>
        <taxon>Diabroticina</taxon>
        <taxon>Diabroticites</taxon>
        <taxon>Diabrotica</taxon>
    </lineage>
</organism>
<evidence type="ECO:0000313" key="7">
    <source>
        <dbReference type="RefSeq" id="XP_028136941.1"/>
    </source>
</evidence>
<feature type="chain" id="PRO_5028478269" evidence="3">
    <location>
        <begin position="22"/>
        <end position="387"/>
    </location>
</feature>
<comment type="caution">
    <text evidence="2">Lacks conserved residue(s) required for the propagation of feature annotation.</text>
</comment>
<dbReference type="PANTHER" id="PTHR33236:SF5">
    <property type="entry name" value="CUB DOMAIN-CONTAINING PROTEIN"/>
    <property type="match status" value="1"/>
</dbReference>
<dbReference type="Gene3D" id="2.60.120.290">
    <property type="entry name" value="Spermadhesin, CUB domain"/>
    <property type="match status" value="1"/>
</dbReference>
<dbReference type="Pfam" id="PF26080">
    <property type="entry name" value="CUB_animal"/>
    <property type="match status" value="1"/>
</dbReference>
<dbReference type="SUPFAM" id="SSF49854">
    <property type="entry name" value="Spermadhesin, CUB domain"/>
    <property type="match status" value="1"/>
</dbReference>
<keyword evidence="1" id="KW-1015">Disulfide bond</keyword>
<gene>
    <name evidence="7" type="primary">LOC114331543</name>
</gene>
<evidence type="ECO:0000256" key="2">
    <source>
        <dbReference type="PROSITE-ProRule" id="PRU00059"/>
    </source>
</evidence>
<dbReference type="RefSeq" id="XP_028136941.1">
    <property type="nucleotide sequence ID" value="XM_028281140.1"/>
</dbReference>
<protein>
    <submittedName>
        <fullName evidence="7">Uncharacterized protein LOC114331543</fullName>
    </submittedName>
</protein>
<dbReference type="InParanoid" id="A0A6P7FLM7"/>